<evidence type="ECO:0008006" key="2">
    <source>
        <dbReference type="Google" id="ProtNLM"/>
    </source>
</evidence>
<dbReference type="Gene3D" id="1.10.10.10">
    <property type="entry name" value="Winged helix-like DNA-binding domain superfamily/Winged helix DNA-binding domain"/>
    <property type="match status" value="2"/>
</dbReference>
<sequence>MRKRGIEEKDLKSLHFKETKELEKAKTLLSSLERRYSKYKYLEKKQHIYSNLVSHGFTSEIASSVSSLIKADSKQESNVLAKDFAKAYTRLSSKYDGRELYDKVIKSLLQKGYKYQEIKKKIEEKVNETN</sequence>
<organism evidence="1">
    <name type="scientific">bioreactor metagenome</name>
    <dbReference type="NCBI Taxonomy" id="1076179"/>
    <lineage>
        <taxon>unclassified sequences</taxon>
        <taxon>metagenomes</taxon>
        <taxon>ecological metagenomes</taxon>
    </lineage>
</organism>
<name>A0A645HBT3_9ZZZZ</name>
<dbReference type="InterPro" id="IPR036388">
    <property type="entry name" value="WH-like_DNA-bd_sf"/>
</dbReference>
<proteinExistence type="predicted"/>
<protein>
    <recommendedName>
        <fullName evidence="2">Regulatory protein RecX</fullName>
    </recommendedName>
</protein>
<dbReference type="AlphaFoldDB" id="A0A645HBT3"/>
<gene>
    <name evidence="1" type="ORF">SDC9_184010</name>
</gene>
<accession>A0A645HBT3</accession>
<reference evidence="1" key="1">
    <citation type="submission" date="2019-08" db="EMBL/GenBank/DDBJ databases">
        <authorList>
            <person name="Kucharzyk K."/>
            <person name="Murdoch R.W."/>
            <person name="Higgins S."/>
            <person name="Loffler F."/>
        </authorList>
    </citation>
    <scope>NUCLEOTIDE SEQUENCE</scope>
</reference>
<evidence type="ECO:0000313" key="1">
    <source>
        <dbReference type="EMBL" id="MPN36501.1"/>
    </source>
</evidence>
<dbReference type="EMBL" id="VSSQ01090656">
    <property type="protein sequence ID" value="MPN36501.1"/>
    <property type="molecule type" value="Genomic_DNA"/>
</dbReference>
<comment type="caution">
    <text evidence="1">The sequence shown here is derived from an EMBL/GenBank/DDBJ whole genome shotgun (WGS) entry which is preliminary data.</text>
</comment>